<comment type="caution">
    <text evidence="2">The sequence shown here is derived from an EMBL/GenBank/DDBJ whole genome shotgun (WGS) entry which is preliminary data.</text>
</comment>
<organism evidence="2 3">
    <name type="scientific">Parabacteroides goldsteinii DSM 19448 = WAL 12034</name>
    <dbReference type="NCBI Taxonomy" id="927665"/>
    <lineage>
        <taxon>Bacteria</taxon>
        <taxon>Pseudomonadati</taxon>
        <taxon>Bacteroidota</taxon>
        <taxon>Bacteroidia</taxon>
        <taxon>Bacteroidales</taxon>
        <taxon>Tannerellaceae</taxon>
        <taxon>Parabacteroides</taxon>
    </lineage>
</organism>
<dbReference type="EMBL" id="AQHV01000021">
    <property type="protein sequence ID" value="KKB48794.1"/>
    <property type="molecule type" value="Genomic_DNA"/>
</dbReference>
<accession>A0A0F5ITA0</accession>
<sequence length="1078" mass="123082">MTKEQMLEQWTRIYEQGYYKCTFTPKVYEYLDEKTDQIPETVMSGPKIYVDYDAWIIHELNGDNAELARRMLVILSKIRRDGPIHKWGMKDDLEICLLIGYGHDFRNLIKESVTRHKTQGPELYETAQILLKYCPSESEAFADLLLSDKLKELEEQRNNTHELYLALYLAILLLEQDADKYARYLPVLTALAYRYSGPSFTFILYFCYKFAPELKERLLQLLKETISARALFFHLNPHKMLAFLQSIGAPLGIYYYLILTEDNDADKASMFHTLYKEDKELFMEVYRMLAKTTPIQQAAYSLYLLSILLEHGEGTEELAESTELQARCMLNLLGENLGNTDNFISALTDDSTPQVTWENRLKNCGNFGWGYGKNAPALLIGALALLYCESELARRFINVLLIQVRTSAAINNPVYLTYIFLETRKKWLNSSPKESLRLLLDTTSRFTYAEAFKAYAYNPNRMQDVLDKEDIISHQSLALDLLNSGDLSIEETQNWLDMIYGTCKITDVQPLLGLLSNKSKILRKTAEELINLHEEATRPLLESGLSKLKGDALAAGKRIIKRWDNERKFGADFTFTKESVVEYCNDNFDKDNQKFIAWIPEDMFTDVRFADMTEKAPAIVTRYILSEYLCLEEAYKIKACDKITEQLHTPDFQQMMENIYLFWKENGAEAKKKMIMVPYCIYGSDTQILRLKTQLKDWAEASRGAIAAFVVNAIAMNGGSVALVMIDGISVKFPNNQVKNAAKAAFSFAAKALEIPEDELSDKIVPTLGFNKEGEKILDYGPRNFTITLMPDFSLSIFDNEKQKAIKSMPAPGANDDAVKATAAKKEFSELKKQIKATVQSQTNRLEKVLMNGRRWTAGSWNTLFVENPIMHRFATALIWGVYDGDKLTGTFRYMEDGTFNTVDEEEYTLPEKAAITLVHPIELEEEVLAGWKEQLDDYEIVQPIPQLTAPIIVLGEKETDGNKITRYNGLTVKSGKISGMAKKHNMVRGEVWDAGSYTCYHLVDKYLNMAALLNFEYMYMGQEYNDDVTLGDVILYRLGEDQTTDDEPKNNAILSPESVPARFLSSVLGIFDVLKEE</sequence>
<dbReference type="HOGENOM" id="CLU_284650_0_0_10"/>
<dbReference type="Proteomes" id="UP000033047">
    <property type="component" value="Unassembled WGS sequence"/>
</dbReference>
<feature type="domain" description="DUF4132" evidence="1">
    <location>
        <begin position="804"/>
        <end position="984"/>
    </location>
</feature>
<reference evidence="2 3" key="1">
    <citation type="submission" date="2013-04" db="EMBL/GenBank/DDBJ databases">
        <title>The Genome Sequence of Parabacteroides goldsteinii DSM 19448.</title>
        <authorList>
            <consortium name="The Broad Institute Genomics Platform"/>
            <person name="Earl A."/>
            <person name="Ward D."/>
            <person name="Feldgarden M."/>
            <person name="Gevers D."/>
            <person name="Martens E."/>
            <person name="Sakamoto M."/>
            <person name="Benno Y."/>
            <person name="Song Y."/>
            <person name="Liu C."/>
            <person name="Lee J."/>
            <person name="Bolanos M."/>
            <person name="Vaisanen M.L."/>
            <person name="Finegold S.M."/>
            <person name="Walker B."/>
            <person name="Young S."/>
            <person name="Zeng Q."/>
            <person name="Gargeya S."/>
            <person name="Fitzgerald M."/>
            <person name="Haas B."/>
            <person name="Abouelleil A."/>
            <person name="Allen A.W."/>
            <person name="Alvarado L."/>
            <person name="Arachchi H.M."/>
            <person name="Berlin A.M."/>
            <person name="Chapman S.B."/>
            <person name="Gainer-Dewar J."/>
            <person name="Goldberg J."/>
            <person name="Griggs A."/>
            <person name="Gujja S."/>
            <person name="Hansen M."/>
            <person name="Howarth C."/>
            <person name="Imamovic A."/>
            <person name="Ireland A."/>
            <person name="Larimer J."/>
            <person name="McCowan C."/>
            <person name="Murphy C."/>
            <person name="Pearson M."/>
            <person name="Poon T.W."/>
            <person name="Priest M."/>
            <person name="Roberts A."/>
            <person name="Saif S."/>
            <person name="Shea T."/>
            <person name="Sisk P."/>
            <person name="Sykes S."/>
            <person name="Wortman J."/>
            <person name="Nusbaum C."/>
            <person name="Birren B."/>
        </authorList>
    </citation>
    <scope>NUCLEOTIDE SEQUENCE [LARGE SCALE GENOMIC DNA]</scope>
    <source>
        <strain evidence="2 3">DSM 19448</strain>
    </source>
</reference>
<evidence type="ECO:0000259" key="1">
    <source>
        <dbReference type="Pfam" id="PF13569"/>
    </source>
</evidence>
<evidence type="ECO:0000313" key="2">
    <source>
        <dbReference type="EMBL" id="KKB48794.1"/>
    </source>
</evidence>
<name>A0A0F5ITA0_9BACT</name>
<dbReference type="Pfam" id="PF13569">
    <property type="entry name" value="DUF4132"/>
    <property type="match status" value="1"/>
</dbReference>
<evidence type="ECO:0000313" key="3">
    <source>
        <dbReference type="Proteomes" id="UP000033047"/>
    </source>
</evidence>
<proteinExistence type="predicted"/>
<dbReference type="InterPro" id="IPR025406">
    <property type="entry name" value="DUF4132"/>
</dbReference>
<protein>
    <recommendedName>
        <fullName evidence="1">DUF4132 domain-containing protein</fullName>
    </recommendedName>
</protein>
<dbReference type="STRING" id="927665.HMPREF1535_04023"/>
<dbReference type="RefSeq" id="WP_046147214.1">
    <property type="nucleotide sequence ID" value="NZ_KQ033913.1"/>
</dbReference>
<dbReference type="PATRIC" id="fig|927665.4.peg.4133"/>
<dbReference type="AlphaFoldDB" id="A0A0F5ITA0"/>
<gene>
    <name evidence="2" type="ORF">HMPREF1535_04023</name>
</gene>